<proteinExistence type="predicted"/>
<evidence type="ECO:0000256" key="1">
    <source>
        <dbReference type="SAM" id="Phobius"/>
    </source>
</evidence>
<gene>
    <name evidence="2" type="ORF">H9738_14440</name>
</gene>
<keyword evidence="1" id="KW-0812">Transmembrane</keyword>
<reference evidence="2" key="1">
    <citation type="journal article" date="2021" name="PeerJ">
        <title>Extensive microbial diversity within the chicken gut microbiome revealed by metagenomics and culture.</title>
        <authorList>
            <person name="Gilroy R."/>
            <person name="Ravi A."/>
            <person name="Getino M."/>
            <person name="Pursley I."/>
            <person name="Horton D.L."/>
            <person name="Alikhan N.F."/>
            <person name="Baker D."/>
            <person name="Gharbi K."/>
            <person name="Hall N."/>
            <person name="Watson M."/>
            <person name="Adriaenssens E.M."/>
            <person name="Foster-Nyarko E."/>
            <person name="Jarju S."/>
            <person name="Secka A."/>
            <person name="Antonio M."/>
            <person name="Oren A."/>
            <person name="Chaudhuri R.R."/>
            <person name="La Ragione R."/>
            <person name="Hildebrand F."/>
            <person name="Pallen M.J."/>
        </authorList>
    </citation>
    <scope>NUCLEOTIDE SEQUENCE</scope>
    <source>
        <strain evidence="2">ChiHjej12B11-1927</strain>
    </source>
</reference>
<sequence length="115" mass="13569">MRCPNCHSVVGQNYGTCPYCGYDIGNYVRNVQDEGRSIPVQRRDRKATRYATEEEERHARTEFNYENGYLYYKRAYEKERRKNEKYRQTVIYAAAGIFLLLHAAELILLAAIYTL</sequence>
<comment type="caution">
    <text evidence="2">The sequence shown here is derived from an EMBL/GenBank/DDBJ whole genome shotgun (WGS) entry which is preliminary data.</text>
</comment>
<evidence type="ECO:0000313" key="3">
    <source>
        <dbReference type="Proteomes" id="UP000824230"/>
    </source>
</evidence>
<dbReference type="Proteomes" id="UP000824230">
    <property type="component" value="Unassembled WGS sequence"/>
</dbReference>
<dbReference type="AlphaFoldDB" id="A0A9D1VPG0"/>
<reference evidence="2" key="2">
    <citation type="submission" date="2021-04" db="EMBL/GenBank/DDBJ databases">
        <authorList>
            <person name="Gilroy R."/>
        </authorList>
    </citation>
    <scope>NUCLEOTIDE SEQUENCE</scope>
    <source>
        <strain evidence="2">ChiHjej12B11-1927</strain>
    </source>
</reference>
<dbReference type="EMBL" id="DXFG01000331">
    <property type="protein sequence ID" value="HIX39042.1"/>
    <property type="molecule type" value="Genomic_DNA"/>
</dbReference>
<accession>A0A9D1VPG0</accession>
<name>A0A9D1VPG0_9FIRM</name>
<evidence type="ECO:0000313" key="2">
    <source>
        <dbReference type="EMBL" id="HIX39042.1"/>
    </source>
</evidence>
<keyword evidence="1" id="KW-0472">Membrane</keyword>
<keyword evidence="1" id="KW-1133">Transmembrane helix</keyword>
<protein>
    <submittedName>
        <fullName evidence="2">Uncharacterized protein</fullName>
    </submittedName>
</protein>
<feature type="transmembrane region" description="Helical" evidence="1">
    <location>
        <begin position="90"/>
        <end position="113"/>
    </location>
</feature>
<organism evidence="2 3">
    <name type="scientific">Candidatus Blautia pullistercoris</name>
    <dbReference type="NCBI Taxonomy" id="2838499"/>
    <lineage>
        <taxon>Bacteria</taxon>
        <taxon>Bacillati</taxon>
        <taxon>Bacillota</taxon>
        <taxon>Clostridia</taxon>
        <taxon>Lachnospirales</taxon>
        <taxon>Lachnospiraceae</taxon>
        <taxon>Blautia</taxon>
    </lineage>
</organism>